<protein>
    <submittedName>
        <fullName evidence="3">Uncharacterized protein</fullName>
    </submittedName>
</protein>
<evidence type="ECO:0000256" key="1">
    <source>
        <dbReference type="SAM" id="Coils"/>
    </source>
</evidence>
<evidence type="ECO:0000313" key="4">
    <source>
        <dbReference type="Proteomes" id="UP000325849"/>
    </source>
</evidence>
<feature type="region of interest" description="Disordered" evidence="2">
    <location>
        <begin position="408"/>
        <end position="489"/>
    </location>
</feature>
<sequence length="756" mass="81441">MPSAPAALSPDALPTGPFTAATLWSNAPELPAFGVITLGDGKTYPVLYPENRAIADWTDPYEGVNAYDQHMVATGQYLTLIVQRAESVVADVDASPVEKEAAERLLKTNTALETSGWLPEYRTEFLRMQMLLGQSDLLAGLPARLEPDSSLGVPWALTDPTDPAPSADRQVGGSLRGENGVSSRFHSWLKENGGDSNWLADWAIGQGAGSIHASSQYFKVMVSHFRPPHADEGYHMSSLSREGDLVRSDVWGNEHGREFPVTMFSSEYVRSMAAQHAFTYEMLNRVSMPNVDPHRGVVQLIRLEERKLLERYNETMPAEGGSVHMKRGPAESYSLMEPYKDATKTEADEDKAMLGPFWVTSQEVPLHHVFGTYLQSRAVPDGEPWSEHTLFLREDENEFLALGEGAPITYHGTATPPQLSVTAAPSQDVSARAPFTDQGSSGGSATRNEEVRDRQARRSLERLRKAEEPPGTEPTGDDAQQNGLAKAARARRYAAEKALEEAGRRVDELRELLDAARERQRTAARAQNVAAGRLAGLAADVNDLRGTTSSVEMPTGSLARTPARWPDPGSRPNPARGLAADTVAPPPEESFSAALLREVSPQSAPARDGGHRDALNHWLSGRISALEADGAPPVPGLPTGADTADLDEMHALGVVLGPGQVAEASLLGGRISVSAAQLDVVQRIQLLVNRAVPGSYPETLAALTAAASGRNVMIVGQDGVEHSYGDGTGEPIRIVFDGVRYATPPQHVPSQPSQET</sequence>
<gene>
    <name evidence="3" type="ORF">FNH09_09745</name>
</gene>
<feature type="compositionally biased region" description="Polar residues" evidence="2">
    <location>
        <begin position="415"/>
        <end position="429"/>
    </location>
</feature>
<name>A0A5N8V8L4_9ACTN</name>
<feature type="compositionally biased region" description="Basic and acidic residues" evidence="2">
    <location>
        <begin position="447"/>
        <end position="468"/>
    </location>
</feature>
<reference evidence="3 4" key="1">
    <citation type="submission" date="2019-07" db="EMBL/GenBank/DDBJ databases">
        <title>New species of Amycolatopsis and Streptomyces.</title>
        <authorList>
            <person name="Duangmal K."/>
            <person name="Teo W.F.A."/>
            <person name="Lipun K."/>
        </authorList>
    </citation>
    <scope>NUCLEOTIDE SEQUENCE [LARGE SCALE GENOMIC DNA]</scope>
    <source>
        <strain evidence="3 4">NBRC 109810</strain>
    </source>
</reference>
<keyword evidence="1" id="KW-0175">Coiled coil</keyword>
<comment type="caution">
    <text evidence="3">The sequence shown here is derived from an EMBL/GenBank/DDBJ whole genome shotgun (WGS) entry which is preliminary data.</text>
</comment>
<keyword evidence="4" id="KW-1185">Reference proteome</keyword>
<feature type="compositionally biased region" description="Polar residues" evidence="2">
    <location>
        <begin position="437"/>
        <end position="446"/>
    </location>
</feature>
<dbReference type="Proteomes" id="UP000325849">
    <property type="component" value="Unassembled WGS sequence"/>
</dbReference>
<organism evidence="3 4">
    <name type="scientific">Streptomyces adustus</name>
    <dbReference type="NCBI Taxonomy" id="1609272"/>
    <lineage>
        <taxon>Bacteria</taxon>
        <taxon>Bacillati</taxon>
        <taxon>Actinomycetota</taxon>
        <taxon>Actinomycetes</taxon>
        <taxon>Kitasatosporales</taxon>
        <taxon>Streptomycetaceae</taxon>
        <taxon>Streptomyces</taxon>
    </lineage>
</organism>
<dbReference type="AlphaFoldDB" id="A0A5N8V8L4"/>
<accession>A0A5N8V8L4</accession>
<dbReference type="OrthoDB" id="1215854at2"/>
<evidence type="ECO:0000256" key="2">
    <source>
        <dbReference type="SAM" id="MobiDB-lite"/>
    </source>
</evidence>
<proteinExistence type="predicted"/>
<feature type="coiled-coil region" evidence="1">
    <location>
        <begin position="492"/>
        <end position="526"/>
    </location>
</feature>
<feature type="region of interest" description="Disordered" evidence="2">
    <location>
        <begin position="547"/>
        <end position="576"/>
    </location>
</feature>
<dbReference type="EMBL" id="VJZD01000027">
    <property type="protein sequence ID" value="MPY31553.1"/>
    <property type="molecule type" value="Genomic_DNA"/>
</dbReference>
<evidence type="ECO:0000313" key="3">
    <source>
        <dbReference type="EMBL" id="MPY31553.1"/>
    </source>
</evidence>